<gene>
    <name evidence="7" type="ORF">ZT1A5_G8523</name>
</gene>
<evidence type="ECO:0000256" key="6">
    <source>
        <dbReference type="SAM" id="MobiDB-lite"/>
    </source>
</evidence>
<proteinExistence type="predicted"/>
<keyword evidence="5" id="KW-0807">Transducer</keyword>
<feature type="compositionally biased region" description="Low complexity" evidence="6">
    <location>
        <begin position="270"/>
        <end position="281"/>
    </location>
</feature>
<feature type="region of interest" description="Disordered" evidence="6">
    <location>
        <begin position="245"/>
        <end position="329"/>
    </location>
</feature>
<dbReference type="SMART" id="SM00275">
    <property type="entry name" value="G_alpha"/>
    <property type="match status" value="1"/>
</dbReference>
<dbReference type="SUPFAM" id="SSF52540">
    <property type="entry name" value="P-loop containing nucleoside triphosphate hydrolases"/>
    <property type="match status" value="1"/>
</dbReference>
<dbReference type="InterPro" id="IPR011025">
    <property type="entry name" value="GproteinA_insert"/>
</dbReference>
<name>A0A1Y6LTV7_ZYMTR</name>
<accession>A0A1Y6LTV7</accession>
<evidence type="ECO:0000313" key="7">
    <source>
        <dbReference type="EMBL" id="SMY27079.1"/>
    </source>
</evidence>
<dbReference type="AlphaFoldDB" id="A0A1Y6LTV7"/>
<reference evidence="7 8" key="1">
    <citation type="submission" date="2016-10" db="EMBL/GenBank/DDBJ databases">
        <authorList>
            <person name="Varghese N."/>
        </authorList>
    </citation>
    <scope>NUCLEOTIDE SEQUENCE [LARGE SCALE GENOMIC DNA]</scope>
</reference>
<keyword evidence="3" id="KW-0460">Magnesium</keyword>
<keyword evidence="2" id="KW-0547">Nucleotide-binding</keyword>
<dbReference type="GO" id="GO:0003924">
    <property type="term" value="F:GTPase activity"/>
    <property type="evidence" value="ECO:0007669"/>
    <property type="project" value="InterPro"/>
</dbReference>
<dbReference type="GO" id="GO:0007189">
    <property type="term" value="P:adenylate cyclase-activating G protein-coupled receptor signaling pathway"/>
    <property type="evidence" value="ECO:0007669"/>
    <property type="project" value="TreeGrafter"/>
</dbReference>
<keyword evidence="1" id="KW-0479">Metal-binding</keyword>
<dbReference type="FunFam" id="3.40.50.300:FF:000692">
    <property type="entry name" value="Guanine nucleotide-binding protein subunit alpha"/>
    <property type="match status" value="1"/>
</dbReference>
<sequence length="664" mass="75006">MDRSLAPTGHSYKDIVANDNAQVYNGDYYAQGSITIVNTTGTVANILDILGTTLGKVHESHAGGGTSIDIGTLHFETLLETWRTALTKLHEWLESELDDEHYLLKMGLDKSLTLSRLLITQIDVQLEQQPSSQASTFPRSDELQRMIEGQITALNLHLTVFSCTTASQKENILKSKSTRKLMTRLEKDTASLIVHRDDRSSIRSRMTGLSSASKFSTVFAFDKEMWLTDVYDRFIRHTVKENARTQKENVPQLRAVDTRATVTNPSSSKQTTQIQQDTTEQPNDLGVSSFPIRPSDSTAHGHASQTSEVRIPRTSRGDVESHTRSRRIDQGLEADAKRLRRQCDVLLIGTSDHDIDVLLEHLLLLYDPGEKQYTATELLIYRQIVYRTLVQYAKAIAHAAMESEHAAMESESPAGEISRRRIEAILSCAVDPDPAIPLNADFGLAVTWLWTEYADCRQDLFMPHYASYFLQKADRICMSTYKPSGEDVLKVRSSMNEVKIQMGALSVNLTRVKQENRERKNVLAMFEHVTSIIFCVDLSRYDVPWLDTANGLMEPLVFFDSVVNSRWFMRASVILLLGNAGSFRAKMAHSPLKQYFPDYNGGDDLNRGAKYILWRFHQLNRARLALYPHLLELDDVTSLRVIFAAIKETILRNAMQDIGIKGLE</sequence>
<protein>
    <submittedName>
        <fullName evidence="7">Uncharacterized protein</fullName>
    </submittedName>
</protein>
<dbReference type="Pfam" id="PF00503">
    <property type="entry name" value="G-alpha"/>
    <property type="match status" value="1"/>
</dbReference>
<dbReference type="Proteomes" id="UP000215453">
    <property type="component" value="Chromosome 8"/>
</dbReference>
<evidence type="ECO:0000313" key="8">
    <source>
        <dbReference type="Proteomes" id="UP000215453"/>
    </source>
</evidence>
<dbReference type="SUPFAM" id="SSF47895">
    <property type="entry name" value="Transducin (alpha subunit), insertion domain"/>
    <property type="match status" value="1"/>
</dbReference>
<evidence type="ECO:0000256" key="2">
    <source>
        <dbReference type="ARBA" id="ARBA00022741"/>
    </source>
</evidence>
<evidence type="ECO:0000256" key="5">
    <source>
        <dbReference type="ARBA" id="ARBA00023224"/>
    </source>
</evidence>
<dbReference type="GO" id="GO:0046872">
    <property type="term" value="F:metal ion binding"/>
    <property type="evidence" value="ECO:0007669"/>
    <property type="project" value="UniProtKB-KW"/>
</dbReference>
<evidence type="ECO:0000256" key="1">
    <source>
        <dbReference type="ARBA" id="ARBA00022723"/>
    </source>
</evidence>
<evidence type="ECO:0000256" key="3">
    <source>
        <dbReference type="ARBA" id="ARBA00022842"/>
    </source>
</evidence>
<dbReference type="Gene3D" id="1.10.400.10">
    <property type="entry name" value="GI Alpha 1, domain 2-like"/>
    <property type="match status" value="1"/>
</dbReference>
<dbReference type="Gene3D" id="3.40.50.300">
    <property type="entry name" value="P-loop containing nucleotide triphosphate hydrolases"/>
    <property type="match status" value="1"/>
</dbReference>
<dbReference type="GO" id="GO:0005525">
    <property type="term" value="F:GTP binding"/>
    <property type="evidence" value="ECO:0007669"/>
    <property type="project" value="UniProtKB-KW"/>
</dbReference>
<evidence type="ECO:0000256" key="4">
    <source>
        <dbReference type="ARBA" id="ARBA00023134"/>
    </source>
</evidence>
<dbReference type="InterPro" id="IPR001019">
    <property type="entry name" value="Gprotein_alpha_su"/>
</dbReference>
<feature type="compositionally biased region" description="Polar residues" evidence="6">
    <location>
        <begin position="295"/>
        <end position="308"/>
    </location>
</feature>
<keyword evidence="4" id="KW-0342">GTP-binding</keyword>
<feature type="compositionally biased region" description="Basic and acidic residues" evidence="6">
    <location>
        <begin position="315"/>
        <end position="329"/>
    </location>
</feature>
<dbReference type="InterPro" id="IPR027417">
    <property type="entry name" value="P-loop_NTPase"/>
</dbReference>
<dbReference type="PROSITE" id="PS51882">
    <property type="entry name" value="G_ALPHA"/>
    <property type="match status" value="1"/>
</dbReference>
<dbReference type="PANTHER" id="PTHR10218:SF369">
    <property type="entry name" value="GUANINE NUCLEOTIDE-BINDING PROTEIN ALPHA-2 SUBUNIT"/>
    <property type="match status" value="1"/>
</dbReference>
<dbReference type="PANTHER" id="PTHR10218">
    <property type="entry name" value="GTP-BINDING PROTEIN ALPHA SUBUNIT"/>
    <property type="match status" value="1"/>
</dbReference>
<feature type="compositionally biased region" description="Polar residues" evidence="6">
    <location>
        <begin position="260"/>
        <end position="269"/>
    </location>
</feature>
<dbReference type="GO" id="GO:0005834">
    <property type="term" value="C:heterotrimeric G-protein complex"/>
    <property type="evidence" value="ECO:0007669"/>
    <property type="project" value="TreeGrafter"/>
</dbReference>
<dbReference type="EMBL" id="LT882683">
    <property type="protein sequence ID" value="SMY27079.1"/>
    <property type="molecule type" value="Genomic_DNA"/>
</dbReference>
<dbReference type="GO" id="GO:0031683">
    <property type="term" value="F:G-protein beta/gamma-subunit complex binding"/>
    <property type="evidence" value="ECO:0007669"/>
    <property type="project" value="InterPro"/>
</dbReference>
<dbReference type="GO" id="GO:0001664">
    <property type="term" value="F:G protein-coupled receptor binding"/>
    <property type="evidence" value="ECO:0007669"/>
    <property type="project" value="TreeGrafter"/>
</dbReference>
<organism evidence="7 8">
    <name type="scientific">Zymoseptoria tritici ST99CH_1A5</name>
    <dbReference type="NCBI Taxonomy" id="1276529"/>
    <lineage>
        <taxon>Eukaryota</taxon>
        <taxon>Fungi</taxon>
        <taxon>Dikarya</taxon>
        <taxon>Ascomycota</taxon>
        <taxon>Pezizomycotina</taxon>
        <taxon>Dothideomycetes</taxon>
        <taxon>Dothideomycetidae</taxon>
        <taxon>Mycosphaerellales</taxon>
        <taxon>Mycosphaerellaceae</taxon>
        <taxon>Zymoseptoria</taxon>
    </lineage>
</organism>
<dbReference type="GO" id="GO:0005737">
    <property type="term" value="C:cytoplasm"/>
    <property type="evidence" value="ECO:0007669"/>
    <property type="project" value="TreeGrafter"/>
</dbReference>